<dbReference type="AlphaFoldDB" id="C7NQ28"/>
<accession>C7NQ28</accession>
<dbReference type="Pfam" id="PF04014">
    <property type="entry name" value="MazE_antitoxin"/>
    <property type="match status" value="1"/>
</dbReference>
<feature type="region of interest" description="Disordered" evidence="1">
    <location>
        <begin position="265"/>
        <end position="291"/>
    </location>
</feature>
<evidence type="ECO:0000259" key="2">
    <source>
        <dbReference type="SMART" id="SM00966"/>
    </source>
</evidence>
<name>C7NQ28_HALUD</name>
<reference evidence="3 4" key="1">
    <citation type="journal article" date="2009" name="Stand. Genomic Sci.">
        <title>Complete genome sequence of Halorhabdus utahensis type strain (AX-2).</title>
        <authorList>
            <person name="Anderson I."/>
            <person name="Tindall B.J."/>
            <person name="Pomrenke H."/>
            <person name="Goker M."/>
            <person name="Lapidus A."/>
            <person name="Nolan M."/>
            <person name="Copeland A."/>
            <person name="Glavina Del Rio T."/>
            <person name="Chen F."/>
            <person name="Tice H."/>
            <person name="Cheng J.F."/>
            <person name="Lucas S."/>
            <person name="Chertkov O."/>
            <person name="Bruce D."/>
            <person name="Brettin T."/>
            <person name="Detter J.C."/>
            <person name="Han C."/>
            <person name="Goodwin L."/>
            <person name="Land M."/>
            <person name="Hauser L."/>
            <person name="Chang Y.J."/>
            <person name="Jeffries C.D."/>
            <person name="Pitluck S."/>
            <person name="Pati A."/>
            <person name="Mavromatis K."/>
            <person name="Ivanova N."/>
            <person name="Ovchinnikova G."/>
            <person name="Chen A."/>
            <person name="Palaniappan K."/>
            <person name="Chain P."/>
            <person name="Rohde M."/>
            <person name="Bristow J."/>
            <person name="Eisen J.A."/>
            <person name="Markowitz V."/>
            <person name="Hugenholtz P."/>
            <person name="Kyrpides N.C."/>
            <person name="Klenk H.P."/>
        </authorList>
    </citation>
    <scope>NUCLEOTIDE SEQUENCE [LARGE SCALE GENOMIC DNA]</scope>
    <source>
        <strain evidence="4">DSM 12940 / JCM 11049 / AX-2</strain>
    </source>
</reference>
<dbReference type="GeneID" id="8383876"/>
<dbReference type="InterPro" id="IPR007159">
    <property type="entry name" value="SpoVT-AbrB_dom"/>
</dbReference>
<dbReference type="STRING" id="519442.Huta_1597"/>
<dbReference type="KEGG" id="hut:Huta_1597"/>
<dbReference type="SMART" id="SM00966">
    <property type="entry name" value="SpoVT_AbrB"/>
    <property type="match status" value="1"/>
</dbReference>
<gene>
    <name evidence="3" type="ordered locus">Huta_1597</name>
</gene>
<evidence type="ECO:0000313" key="3">
    <source>
        <dbReference type="EMBL" id="ACV11772.1"/>
    </source>
</evidence>
<organism evidence="3 4">
    <name type="scientific">Halorhabdus utahensis (strain DSM 12940 / JCM 11049 / AX-2)</name>
    <dbReference type="NCBI Taxonomy" id="519442"/>
    <lineage>
        <taxon>Archaea</taxon>
        <taxon>Methanobacteriati</taxon>
        <taxon>Methanobacteriota</taxon>
        <taxon>Stenosarchaea group</taxon>
        <taxon>Halobacteria</taxon>
        <taxon>Halobacteriales</taxon>
        <taxon>Haloarculaceae</taxon>
        <taxon>Halorhabdus</taxon>
    </lineage>
</organism>
<sequence>METRKIQKVGGSTFTVSVPKEWARRQGLETGEVVRLYTHRDGSLIVRGRQTDGESLTSVSLSVTESSADAVERSIQGAYEAGFERISLHADDGFTDEQRRVARTVGRRLVGTEVLDADADRIDVRAMLDASAVSIRQSIDQAVSVVSTMQETVREKLTGDVEPTGQVSDRLTDVTRLVALIRRHYNRSLVTFGELDALGIDRVPLSQYDRTANRIEEIATATVRLDSAIGGVALEAADRQAIATRLTGLRSALEEATKLVVEGGNAPAMSVEPSPLEAQRQSAGEPQDDSVDPVRARIFDHLTRIDDAVRAIERVGLQSAVRSGQSW</sequence>
<keyword evidence="4" id="KW-1185">Reference proteome</keyword>
<dbReference type="GO" id="GO:0003677">
    <property type="term" value="F:DNA binding"/>
    <property type="evidence" value="ECO:0007669"/>
    <property type="project" value="InterPro"/>
</dbReference>
<evidence type="ECO:0000256" key="1">
    <source>
        <dbReference type="SAM" id="MobiDB-lite"/>
    </source>
</evidence>
<dbReference type="EMBL" id="CP001687">
    <property type="protein sequence ID" value="ACV11772.1"/>
    <property type="molecule type" value="Genomic_DNA"/>
</dbReference>
<dbReference type="Proteomes" id="UP000002071">
    <property type="component" value="Chromosome"/>
</dbReference>
<dbReference type="eggNOG" id="arCOG00318">
    <property type="taxonomic scope" value="Archaea"/>
</dbReference>
<dbReference type="OrthoDB" id="40991at2157"/>
<feature type="domain" description="SpoVT-AbrB" evidence="2">
    <location>
        <begin position="8"/>
        <end position="52"/>
    </location>
</feature>
<dbReference type="HOGENOM" id="CLU_069302_0_0_2"/>
<evidence type="ECO:0000313" key="4">
    <source>
        <dbReference type="Proteomes" id="UP000002071"/>
    </source>
</evidence>
<dbReference type="RefSeq" id="WP_015789346.1">
    <property type="nucleotide sequence ID" value="NC_013158.1"/>
</dbReference>
<proteinExistence type="predicted"/>
<protein>
    <submittedName>
        <fullName evidence="3">SpoVT/AbrB domain protein</fullName>
    </submittedName>
</protein>